<organism evidence="11 12">
    <name type="scientific">Pseudoxanthomonas putridarboris</name>
    <dbReference type="NCBI Taxonomy" id="752605"/>
    <lineage>
        <taxon>Bacteria</taxon>
        <taxon>Pseudomonadati</taxon>
        <taxon>Pseudomonadota</taxon>
        <taxon>Gammaproteobacteria</taxon>
        <taxon>Lysobacterales</taxon>
        <taxon>Lysobacteraceae</taxon>
        <taxon>Pseudoxanthomonas</taxon>
    </lineage>
</organism>
<evidence type="ECO:0000256" key="2">
    <source>
        <dbReference type="ARBA" id="ARBA00004664"/>
    </source>
</evidence>
<comment type="pathway">
    <text evidence="2 9">Amino-acid biosynthesis; L-tryptophan biosynthesis; L-tryptophan from chorismate: step 3/5.</text>
</comment>
<gene>
    <name evidence="9" type="primary">trpF</name>
    <name evidence="11" type="ORF">AAD027_06810</name>
</gene>
<accession>A0ABU9IZC9</accession>
<dbReference type="SUPFAM" id="SSF51366">
    <property type="entry name" value="Ribulose-phoshate binding barrel"/>
    <property type="match status" value="1"/>
</dbReference>
<dbReference type="Pfam" id="PF00697">
    <property type="entry name" value="PRAI"/>
    <property type="match status" value="1"/>
</dbReference>
<dbReference type="PANTHER" id="PTHR42894:SF1">
    <property type="entry name" value="N-(5'-PHOSPHORIBOSYL)ANTHRANILATE ISOMERASE"/>
    <property type="match status" value="1"/>
</dbReference>
<evidence type="ECO:0000313" key="12">
    <source>
        <dbReference type="Proteomes" id="UP001459204"/>
    </source>
</evidence>
<keyword evidence="8 9" id="KW-0413">Isomerase</keyword>
<reference evidence="11 12" key="1">
    <citation type="submission" date="2024-04" db="EMBL/GenBank/DDBJ databases">
        <title>Draft genome sequence of Pseudoxanthomonas putridarboris WD12.</title>
        <authorList>
            <person name="Oh J."/>
        </authorList>
    </citation>
    <scope>NUCLEOTIDE SEQUENCE [LARGE SCALE GENOMIC DNA]</scope>
    <source>
        <strain evidence="11 12">WD12</strain>
    </source>
</reference>
<evidence type="ECO:0000256" key="7">
    <source>
        <dbReference type="ARBA" id="ARBA00023141"/>
    </source>
</evidence>
<comment type="catalytic activity">
    <reaction evidence="1 9">
        <text>N-(5-phospho-beta-D-ribosyl)anthranilate = 1-(2-carboxyphenylamino)-1-deoxy-D-ribulose 5-phosphate</text>
        <dbReference type="Rhea" id="RHEA:21540"/>
        <dbReference type="ChEBI" id="CHEBI:18277"/>
        <dbReference type="ChEBI" id="CHEBI:58613"/>
        <dbReference type="EC" id="5.3.1.24"/>
    </reaction>
</comment>
<evidence type="ECO:0000259" key="10">
    <source>
        <dbReference type="Pfam" id="PF00697"/>
    </source>
</evidence>
<dbReference type="Gene3D" id="3.20.20.70">
    <property type="entry name" value="Aldolase class I"/>
    <property type="match status" value="1"/>
</dbReference>
<keyword evidence="5 9" id="KW-0028">Amino-acid biosynthesis</keyword>
<evidence type="ECO:0000256" key="8">
    <source>
        <dbReference type="ARBA" id="ARBA00023235"/>
    </source>
</evidence>
<evidence type="ECO:0000256" key="9">
    <source>
        <dbReference type="HAMAP-Rule" id="MF_00135"/>
    </source>
</evidence>
<dbReference type="EMBL" id="JBBWWT010000002">
    <property type="protein sequence ID" value="MEL1264080.1"/>
    <property type="molecule type" value="Genomic_DNA"/>
</dbReference>
<dbReference type="Proteomes" id="UP001459204">
    <property type="component" value="Unassembled WGS sequence"/>
</dbReference>
<dbReference type="InterPro" id="IPR011060">
    <property type="entry name" value="RibuloseP-bd_barrel"/>
</dbReference>
<comment type="similarity">
    <text evidence="9">Belongs to the TrpF family.</text>
</comment>
<keyword evidence="6 9" id="KW-0822">Tryptophan biosynthesis</keyword>
<comment type="caution">
    <text evidence="11">The sequence shown here is derived from an EMBL/GenBank/DDBJ whole genome shotgun (WGS) entry which is preliminary data.</text>
</comment>
<evidence type="ECO:0000256" key="3">
    <source>
        <dbReference type="ARBA" id="ARBA00012572"/>
    </source>
</evidence>
<evidence type="ECO:0000256" key="4">
    <source>
        <dbReference type="ARBA" id="ARBA00022272"/>
    </source>
</evidence>
<feature type="domain" description="N-(5'phosphoribosyl) anthranilate isomerase (PRAI)" evidence="10">
    <location>
        <begin position="7"/>
        <end position="202"/>
    </location>
</feature>
<dbReference type="RefSeq" id="WP_341725255.1">
    <property type="nucleotide sequence ID" value="NZ_JBBWWT010000002.1"/>
</dbReference>
<dbReference type="InterPro" id="IPR044643">
    <property type="entry name" value="TrpF_fam"/>
</dbReference>
<dbReference type="GO" id="GO:0016853">
    <property type="term" value="F:isomerase activity"/>
    <property type="evidence" value="ECO:0007669"/>
    <property type="project" value="UniProtKB-KW"/>
</dbReference>
<proteinExistence type="inferred from homology"/>
<dbReference type="CDD" id="cd00405">
    <property type="entry name" value="PRAI"/>
    <property type="match status" value="1"/>
</dbReference>
<dbReference type="EC" id="5.3.1.24" evidence="3 9"/>
<dbReference type="PANTHER" id="PTHR42894">
    <property type="entry name" value="N-(5'-PHOSPHORIBOSYL)ANTHRANILATE ISOMERASE"/>
    <property type="match status" value="1"/>
</dbReference>
<evidence type="ECO:0000313" key="11">
    <source>
        <dbReference type="EMBL" id="MEL1264080.1"/>
    </source>
</evidence>
<evidence type="ECO:0000256" key="1">
    <source>
        <dbReference type="ARBA" id="ARBA00001164"/>
    </source>
</evidence>
<dbReference type="InterPro" id="IPR013785">
    <property type="entry name" value="Aldolase_TIM"/>
</dbReference>
<dbReference type="InterPro" id="IPR001240">
    <property type="entry name" value="PRAI_dom"/>
</dbReference>
<evidence type="ECO:0000256" key="5">
    <source>
        <dbReference type="ARBA" id="ARBA00022605"/>
    </source>
</evidence>
<keyword evidence="12" id="KW-1185">Reference proteome</keyword>
<dbReference type="HAMAP" id="MF_00135">
    <property type="entry name" value="PRAI"/>
    <property type="match status" value="1"/>
</dbReference>
<protein>
    <recommendedName>
        <fullName evidence="4 9">N-(5'-phosphoribosyl)anthranilate isomerase</fullName>
        <shortName evidence="9">PRAI</shortName>
        <ecNumber evidence="3 9">5.3.1.24</ecNumber>
    </recommendedName>
</protein>
<sequence length="211" mass="22758">MPHTRIKFCGLTRAEDVRLAVELGVDYIGLVFAPQSPRRLLLGQARMLRDLVPEEIAVVALLMDNPPGEVEKLVEALQPDLLQFHGAEEDAFCAAFGVPFWKAVAMGGQAESAFSSLARYPSAAGFLFDGHAAGEQGGSGQRFDWRQMPATTDKPFLLAGGLSPENIGVALRTARPWGVDVSSGIESAPGIKDADKMRRFVEAVRHADAKL</sequence>
<evidence type="ECO:0000256" key="6">
    <source>
        <dbReference type="ARBA" id="ARBA00022822"/>
    </source>
</evidence>
<keyword evidence="7 9" id="KW-0057">Aromatic amino acid biosynthesis</keyword>
<name>A0ABU9IZC9_9GAMM</name>